<dbReference type="InterPro" id="IPR019458">
    <property type="entry name" value="Est1-like_N"/>
</dbReference>
<dbReference type="Pfam" id="PF13638">
    <property type="entry name" value="PIN_4"/>
    <property type="match status" value="1"/>
</dbReference>
<dbReference type="InterPro" id="IPR011990">
    <property type="entry name" value="TPR-like_helical_dom_sf"/>
</dbReference>
<feature type="compositionally biased region" description="Polar residues" evidence="6">
    <location>
        <begin position="151"/>
        <end position="160"/>
    </location>
</feature>
<dbReference type="SMART" id="SM00670">
    <property type="entry name" value="PINc"/>
    <property type="match status" value="1"/>
</dbReference>
<evidence type="ECO:0000313" key="8">
    <source>
        <dbReference type="EMBL" id="CAJ0597353.1"/>
    </source>
</evidence>
<keyword evidence="3" id="KW-0963">Cytoplasm</keyword>
<evidence type="ECO:0000256" key="4">
    <source>
        <dbReference type="ARBA" id="ARBA00023161"/>
    </source>
</evidence>
<dbReference type="Gene3D" id="1.25.40.10">
    <property type="entry name" value="Tetratricopeptide repeat domain"/>
    <property type="match status" value="1"/>
</dbReference>
<dbReference type="PANTHER" id="PTHR15696">
    <property type="entry name" value="SMG-7 SUPPRESSOR WITH MORPHOLOGICAL EFFECT ON GENITALIA PROTEIN 7"/>
    <property type="match status" value="1"/>
</dbReference>
<evidence type="ECO:0000256" key="3">
    <source>
        <dbReference type="ARBA" id="ARBA00022490"/>
    </source>
</evidence>
<organism evidence="8 9">
    <name type="scientific">Cylicocyclus nassatus</name>
    <name type="common">Nematode worm</name>
    <dbReference type="NCBI Taxonomy" id="53992"/>
    <lineage>
        <taxon>Eukaryota</taxon>
        <taxon>Metazoa</taxon>
        <taxon>Ecdysozoa</taxon>
        <taxon>Nematoda</taxon>
        <taxon>Chromadorea</taxon>
        <taxon>Rhabditida</taxon>
        <taxon>Rhabditina</taxon>
        <taxon>Rhabditomorpha</taxon>
        <taxon>Strongyloidea</taxon>
        <taxon>Strongylidae</taxon>
        <taxon>Cylicocyclus</taxon>
    </lineage>
</organism>
<dbReference type="SUPFAM" id="SSF48452">
    <property type="entry name" value="TPR-like"/>
    <property type="match status" value="1"/>
</dbReference>
<dbReference type="InterPro" id="IPR045153">
    <property type="entry name" value="Est1/Ebs1-like"/>
</dbReference>
<feature type="region of interest" description="Disordered" evidence="6">
    <location>
        <begin position="1161"/>
        <end position="1186"/>
    </location>
</feature>
<feature type="compositionally biased region" description="Polar residues" evidence="6">
    <location>
        <begin position="181"/>
        <end position="198"/>
    </location>
</feature>
<dbReference type="GO" id="GO:0000184">
    <property type="term" value="P:nuclear-transcribed mRNA catabolic process, nonsense-mediated decay"/>
    <property type="evidence" value="ECO:0007669"/>
    <property type="project" value="UniProtKB-KW"/>
</dbReference>
<dbReference type="Proteomes" id="UP001176961">
    <property type="component" value="Unassembled WGS sequence"/>
</dbReference>
<feature type="compositionally biased region" description="Basic and acidic residues" evidence="6">
    <location>
        <begin position="1161"/>
        <end position="1182"/>
    </location>
</feature>
<feature type="compositionally biased region" description="Basic and acidic residues" evidence="6">
    <location>
        <begin position="87"/>
        <end position="97"/>
    </location>
</feature>
<comment type="caution">
    <text evidence="8">The sequence shown here is derived from an EMBL/GenBank/DDBJ whole genome shotgun (WGS) entry which is preliminary data.</text>
</comment>
<comment type="subcellular location">
    <subcellularLocation>
        <location evidence="2">Cytoplasm</location>
    </subcellularLocation>
    <subcellularLocation>
        <location evidence="1">Nucleus</location>
    </subcellularLocation>
</comment>
<feature type="domain" description="PIN" evidence="7">
    <location>
        <begin position="1210"/>
        <end position="1363"/>
    </location>
</feature>
<reference evidence="8" key="1">
    <citation type="submission" date="2023-07" db="EMBL/GenBank/DDBJ databases">
        <authorList>
            <consortium name="CYATHOMIX"/>
        </authorList>
    </citation>
    <scope>NUCLEOTIDE SEQUENCE</scope>
    <source>
        <strain evidence="8">N/A</strain>
    </source>
</reference>
<name>A0AA36GSJ2_CYLNA</name>
<dbReference type="GO" id="GO:0042162">
    <property type="term" value="F:telomeric DNA binding"/>
    <property type="evidence" value="ECO:0007669"/>
    <property type="project" value="TreeGrafter"/>
</dbReference>
<dbReference type="InterPro" id="IPR018834">
    <property type="entry name" value="DNA/RNA-bd_Est1-type"/>
</dbReference>
<keyword evidence="4" id="KW-0866">Nonsense-mediated mRNA decay</keyword>
<evidence type="ECO:0000259" key="7">
    <source>
        <dbReference type="SMART" id="SM00670"/>
    </source>
</evidence>
<feature type="compositionally biased region" description="Basic and acidic residues" evidence="6">
    <location>
        <begin position="378"/>
        <end position="390"/>
    </location>
</feature>
<feature type="compositionally biased region" description="Pro residues" evidence="6">
    <location>
        <begin position="46"/>
        <end position="58"/>
    </location>
</feature>
<feature type="compositionally biased region" description="Acidic residues" evidence="6">
    <location>
        <begin position="399"/>
        <end position="409"/>
    </location>
</feature>
<dbReference type="Pfam" id="PF10373">
    <property type="entry name" value="EST1_DNA_bind"/>
    <property type="match status" value="1"/>
</dbReference>
<feature type="compositionally biased region" description="Polar residues" evidence="6">
    <location>
        <begin position="534"/>
        <end position="548"/>
    </location>
</feature>
<evidence type="ECO:0000256" key="2">
    <source>
        <dbReference type="ARBA" id="ARBA00004496"/>
    </source>
</evidence>
<dbReference type="Gene3D" id="3.40.50.1010">
    <property type="entry name" value="5'-nuclease"/>
    <property type="match status" value="1"/>
</dbReference>
<dbReference type="GO" id="GO:0070034">
    <property type="term" value="F:telomerase RNA binding"/>
    <property type="evidence" value="ECO:0007669"/>
    <property type="project" value="TreeGrafter"/>
</dbReference>
<keyword evidence="5" id="KW-0539">Nucleus</keyword>
<proteinExistence type="predicted"/>
<dbReference type="Pfam" id="PF10374">
    <property type="entry name" value="EST1"/>
    <property type="match status" value="1"/>
</dbReference>
<dbReference type="EMBL" id="CATQJL010000223">
    <property type="protein sequence ID" value="CAJ0597353.1"/>
    <property type="molecule type" value="Genomic_DNA"/>
</dbReference>
<accession>A0AA36GSJ2</accession>
<dbReference type="SUPFAM" id="SSF88723">
    <property type="entry name" value="PIN domain-like"/>
    <property type="match status" value="1"/>
</dbReference>
<feature type="region of interest" description="Disordered" evidence="6">
    <location>
        <begin position="1"/>
        <end position="271"/>
    </location>
</feature>
<keyword evidence="9" id="KW-1185">Reference proteome</keyword>
<dbReference type="GO" id="GO:0005697">
    <property type="term" value="C:telomerase holoenzyme complex"/>
    <property type="evidence" value="ECO:0007669"/>
    <property type="project" value="TreeGrafter"/>
</dbReference>
<dbReference type="GO" id="GO:0005737">
    <property type="term" value="C:cytoplasm"/>
    <property type="evidence" value="ECO:0007669"/>
    <property type="project" value="UniProtKB-SubCell"/>
</dbReference>
<dbReference type="InterPro" id="IPR029060">
    <property type="entry name" value="PIN-like_dom_sf"/>
</dbReference>
<gene>
    <name evidence="8" type="ORF">CYNAS_LOCUS9336</name>
</gene>
<evidence type="ECO:0000256" key="6">
    <source>
        <dbReference type="SAM" id="MobiDB-lite"/>
    </source>
</evidence>
<protein>
    <recommendedName>
        <fullName evidence="7">PIN domain-containing protein</fullName>
    </recommendedName>
</protein>
<evidence type="ECO:0000313" key="9">
    <source>
        <dbReference type="Proteomes" id="UP001176961"/>
    </source>
</evidence>
<dbReference type="InterPro" id="IPR002716">
    <property type="entry name" value="PIN_dom"/>
</dbReference>
<feature type="region of interest" description="Disordered" evidence="6">
    <location>
        <begin position="321"/>
        <end position="548"/>
    </location>
</feature>
<dbReference type="PANTHER" id="PTHR15696:SF0">
    <property type="entry name" value="TELOMERASE-BINDING PROTEIN EST1A"/>
    <property type="match status" value="1"/>
</dbReference>
<sequence>MADENSGTDTASPPTPGTTRTRKMRPEIQIYRPGMMRKGTDVTANGPPPSDAKPPEPPTTRRRSPRISLDISGAGRIISENNHRRRSNDTESVHSYHGDSGSTTPDAASMCSDRRDSFGKIPGSRTFTRGGGGRGGAYSENRQVYHAGRNDISNSTSSGKRNTRDYSNKNSRQGNRDGYNERNTNTKYSYNSTQSLYDPQQPGGYLSHQPTFNRRRGKPEQGRAPSPMRFKRAQLQQNERASMRAEAGQRRNVGNRRRNDSMNSTQSEYVPQYYDRLRSDTHSETQSVSGDGPGSSSLSYMQLCQSFESIGSFDWSQEVESEYNAKHGDEHEEGSDWDREKSENRNIHNNSPANDYSHGDYSHPRPRRGLLRIPIGLRSDRDRDGHDSDHSSSIPGSIVEEDYEADDISSGDATPTEDSGDERHWTRHREIRMPRIARNITNKANYNGSPSRQETKPSRLAGRLTMEQTTVEPRAEETSMPARSRPVPRGEAIRTYVPPAKRAAERNDSPKTNADVRNSVATNSTSVKEEEMQPASTSHQSSHNAQPRQMTDYPVYHEIASNEGPKMQKINDTITSLLAQVQKRDTRAAEKVVQLSAELAEIYYGVLLRDIFFTFTMNLEQHLWKQAFYKPIEVFKTVVNSPKENTKVFRGILLALLTKGIAFYERLIDHYQKELNVDLDKAMLVPSLLHENDFWNVRDYLSNAENGASKQRVAVKSCSRHLICMGDLKRYKTLVEGSEDYSDAKLTYSKSALLWPSSGHCYNQLAVIAYFSMLYRSRRRARNTPLEILSNRRQGHALDEIYYCVRALSACHPFEAARDRLYARLAAMKRKVDKYEPLLDAECGEVHEDAELAASADRPYEIWLDMEGPNIESADDGAHVFRSFLDQQPSKLHRRAISYIISTVGLLITKIGMESFPSVSERAIGQLAALVEQDSSPVTAAQLTQIASLFIYAVHCNGIVGDADICSVQQQQAVRALVSIFGAYLRPIVIRLDEVRSWIQGTAPVPSVVARVLPAICVLCEWFSCPLASSIYRTMPSVEALPMSIVDIDTWHFLAKIANELMQWQDSGMLARIENSEASTKSFMLPELAYMASFSNVFPPFPRILHCTLPADCGEQLIPLHLRLAQLMLAAEYLDGSELSCFYFCEKTGKFMRSERVDGEHLEHPSGLTNHRDEVSSAKESEASATPLTREELIEREIRKHEQLLVVRPLYIVIDTNAFIDQLTAIQKIQQCERFRILIPTTVMEELMELQHGEVHSIHAEAAIAGARQAMTWLREQTRLKCPGMFTLTMRGRRVPITVVREESADDRELVNDDRILRSCVNFTQLEPALESTFADFKKPQGRDTPIIYRNLILLTEDRVLNMKAMTEHIPCRTMTRFMKWAKIS</sequence>
<feature type="compositionally biased region" description="Polar residues" evidence="6">
    <location>
        <begin position="510"/>
        <end position="526"/>
    </location>
</feature>
<feature type="compositionally biased region" description="Polar residues" evidence="6">
    <location>
        <begin position="439"/>
        <end position="452"/>
    </location>
</feature>
<evidence type="ECO:0000256" key="1">
    <source>
        <dbReference type="ARBA" id="ARBA00004123"/>
    </source>
</evidence>
<evidence type="ECO:0000256" key="5">
    <source>
        <dbReference type="ARBA" id="ARBA00023242"/>
    </source>
</evidence>
<feature type="compositionally biased region" description="Polar residues" evidence="6">
    <location>
        <begin position="1"/>
        <end position="12"/>
    </location>
</feature>
<feature type="compositionally biased region" description="Basic and acidic residues" evidence="6">
    <location>
        <begin position="323"/>
        <end position="346"/>
    </location>
</feature>